<comment type="caution">
    <text evidence="8">The sequence shown here is derived from an EMBL/GenBank/DDBJ whole genome shotgun (WGS) entry which is preliminary data.</text>
</comment>
<gene>
    <name evidence="8" type="primary">gb20969</name>
    <name evidence="8" type="ORF">PR202_gb20969</name>
</gene>
<dbReference type="InterPro" id="IPR015655">
    <property type="entry name" value="PP2C"/>
</dbReference>
<evidence type="ECO:0000313" key="8">
    <source>
        <dbReference type="EMBL" id="GJN32456.1"/>
    </source>
</evidence>
<dbReference type="Gene3D" id="3.60.40.10">
    <property type="entry name" value="PPM-type phosphatase domain"/>
    <property type="match status" value="1"/>
</dbReference>
<accession>A0AAV5FC15</accession>
<feature type="domain" description="PPM-type phosphatase" evidence="7">
    <location>
        <begin position="1"/>
        <end position="124"/>
    </location>
</feature>
<keyword evidence="2" id="KW-0378">Hydrolase</keyword>
<evidence type="ECO:0000256" key="2">
    <source>
        <dbReference type="ARBA" id="ARBA00022801"/>
    </source>
</evidence>
<keyword evidence="9" id="KW-1185">Reference proteome</keyword>
<dbReference type="GO" id="GO:0004722">
    <property type="term" value="F:protein serine/threonine phosphatase activity"/>
    <property type="evidence" value="ECO:0007669"/>
    <property type="project" value="UniProtKB-EC"/>
</dbReference>
<feature type="region of interest" description="Disordered" evidence="6">
    <location>
        <begin position="1"/>
        <end position="20"/>
    </location>
</feature>
<keyword evidence="3" id="KW-0904">Protein phosphatase</keyword>
<proteinExistence type="predicted"/>
<name>A0AAV5FC15_ELECO</name>
<dbReference type="InterPro" id="IPR001932">
    <property type="entry name" value="PPM-type_phosphatase-like_dom"/>
</dbReference>
<evidence type="ECO:0000256" key="1">
    <source>
        <dbReference type="ARBA" id="ARBA00013081"/>
    </source>
</evidence>
<reference evidence="8" key="1">
    <citation type="journal article" date="2018" name="DNA Res.">
        <title>Multiple hybrid de novo genome assembly of finger millet, an orphan allotetraploid crop.</title>
        <authorList>
            <person name="Hatakeyama M."/>
            <person name="Aluri S."/>
            <person name="Balachadran M.T."/>
            <person name="Sivarajan S.R."/>
            <person name="Patrignani A."/>
            <person name="Gruter S."/>
            <person name="Poveda L."/>
            <person name="Shimizu-Inatsugi R."/>
            <person name="Baeten J."/>
            <person name="Francoijs K.J."/>
            <person name="Nataraja K.N."/>
            <person name="Reddy Y.A.N."/>
            <person name="Phadnis S."/>
            <person name="Ravikumar R.L."/>
            <person name="Schlapbach R."/>
            <person name="Sreeman S.M."/>
            <person name="Shimizu K.K."/>
        </authorList>
    </citation>
    <scope>NUCLEOTIDE SEQUENCE</scope>
</reference>
<evidence type="ECO:0000313" key="9">
    <source>
        <dbReference type="Proteomes" id="UP001054889"/>
    </source>
</evidence>
<dbReference type="Pfam" id="PF00481">
    <property type="entry name" value="PP2C"/>
    <property type="match status" value="1"/>
</dbReference>
<dbReference type="PROSITE" id="PS51746">
    <property type="entry name" value="PPM_2"/>
    <property type="match status" value="1"/>
</dbReference>
<evidence type="ECO:0000259" key="7">
    <source>
        <dbReference type="PROSITE" id="PS51746"/>
    </source>
</evidence>
<protein>
    <recommendedName>
        <fullName evidence="1">protein-serine/threonine phosphatase</fullName>
        <ecNumber evidence="1">3.1.3.16</ecNumber>
    </recommendedName>
</protein>
<evidence type="ECO:0000256" key="4">
    <source>
        <dbReference type="ARBA" id="ARBA00047761"/>
    </source>
</evidence>
<dbReference type="SUPFAM" id="SSF81606">
    <property type="entry name" value="PP2C-like"/>
    <property type="match status" value="1"/>
</dbReference>
<dbReference type="InterPro" id="IPR036457">
    <property type="entry name" value="PPM-type-like_dom_sf"/>
</dbReference>
<evidence type="ECO:0000256" key="6">
    <source>
        <dbReference type="SAM" id="MobiDB-lite"/>
    </source>
</evidence>
<reference evidence="8" key="2">
    <citation type="submission" date="2021-12" db="EMBL/GenBank/DDBJ databases">
        <title>Resequencing data analysis of finger millet.</title>
        <authorList>
            <person name="Hatakeyama M."/>
            <person name="Aluri S."/>
            <person name="Balachadran M.T."/>
            <person name="Sivarajan S.R."/>
            <person name="Poveda L."/>
            <person name="Shimizu-Inatsugi R."/>
            <person name="Schlapbach R."/>
            <person name="Sreeman S.M."/>
            <person name="Shimizu K.K."/>
        </authorList>
    </citation>
    <scope>NUCLEOTIDE SEQUENCE</scope>
</reference>
<dbReference type="EC" id="3.1.3.16" evidence="1"/>
<dbReference type="PANTHER" id="PTHR47992">
    <property type="entry name" value="PROTEIN PHOSPHATASE"/>
    <property type="match status" value="1"/>
</dbReference>
<dbReference type="Proteomes" id="UP001054889">
    <property type="component" value="Unassembled WGS sequence"/>
</dbReference>
<dbReference type="AlphaFoldDB" id="A0AAV5FC15"/>
<sequence length="125" mass="13577">MGSGGGLAPGTPTRRLHDRDVRAYVSRRPTPELDPFRRSLALAFGDRSIKEHISSNPDVAIEDVDDDAELVVLASDGLWKVMSNQEAVDEVRGTGDARKAAARLVDEAVRRGSKDDVSCIVVKLH</sequence>
<comment type="catalytic activity">
    <reaction evidence="4">
        <text>O-phospho-L-seryl-[protein] + H2O = L-seryl-[protein] + phosphate</text>
        <dbReference type="Rhea" id="RHEA:20629"/>
        <dbReference type="Rhea" id="RHEA-COMP:9863"/>
        <dbReference type="Rhea" id="RHEA-COMP:11604"/>
        <dbReference type="ChEBI" id="CHEBI:15377"/>
        <dbReference type="ChEBI" id="CHEBI:29999"/>
        <dbReference type="ChEBI" id="CHEBI:43474"/>
        <dbReference type="ChEBI" id="CHEBI:83421"/>
        <dbReference type="EC" id="3.1.3.16"/>
    </reaction>
</comment>
<dbReference type="CDD" id="cd00143">
    <property type="entry name" value="PP2Cc"/>
    <property type="match status" value="1"/>
</dbReference>
<dbReference type="EMBL" id="BQKI01000084">
    <property type="protein sequence ID" value="GJN32456.1"/>
    <property type="molecule type" value="Genomic_DNA"/>
</dbReference>
<evidence type="ECO:0000256" key="3">
    <source>
        <dbReference type="ARBA" id="ARBA00022912"/>
    </source>
</evidence>
<evidence type="ECO:0000256" key="5">
    <source>
        <dbReference type="ARBA" id="ARBA00048336"/>
    </source>
</evidence>
<comment type="catalytic activity">
    <reaction evidence="5">
        <text>O-phospho-L-threonyl-[protein] + H2O = L-threonyl-[protein] + phosphate</text>
        <dbReference type="Rhea" id="RHEA:47004"/>
        <dbReference type="Rhea" id="RHEA-COMP:11060"/>
        <dbReference type="Rhea" id="RHEA-COMP:11605"/>
        <dbReference type="ChEBI" id="CHEBI:15377"/>
        <dbReference type="ChEBI" id="CHEBI:30013"/>
        <dbReference type="ChEBI" id="CHEBI:43474"/>
        <dbReference type="ChEBI" id="CHEBI:61977"/>
        <dbReference type="EC" id="3.1.3.16"/>
    </reaction>
</comment>
<organism evidence="8 9">
    <name type="scientific">Eleusine coracana subsp. coracana</name>
    <dbReference type="NCBI Taxonomy" id="191504"/>
    <lineage>
        <taxon>Eukaryota</taxon>
        <taxon>Viridiplantae</taxon>
        <taxon>Streptophyta</taxon>
        <taxon>Embryophyta</taxon>
        <taxon>Tracheophyta</taxon>
        <taxon>Spermatophyta</taxon>
        <taxon>Magnoliopsida</taxon>
        <taxon>Liliopsida</taxon>
        <taxon>Poales</taxon>
        <taxon>Poaceae</taxon>
        <taxon>PACMAD clade</taxon>
        <taxon>Chloridoideae</taxon>
        <taxon>Cynodonteae</taxon>
        <taxon>Eleusininae</taxon>
        <taxon>Eleusine</taxon>
    </lineage>
</organism>